<gene>
    <name evidence="5" type="ORF">AAHA92_31695</name>
</gene>
<evidence type="ECO:0000256" key="1">
    <source>
        <dbReference type="ARBA" id="ARBA00022603"/>
    </source>
</evidence>
<evidence type="ECO:0000313" key="5">
    <source>
        <dbReference type="EMBL" id="KAL1531571.1"/>
    </source>
</evidence>
<organism evidence="5 6">
    <name type="scientific">Salvia divinorum</name>
    <name type="common">Maria pastora</name>
    <name type="synonym">Diviner's sage</name>
    <dbReference type="NCBI Taxonomy" id="28513"/>
    <lineage>
        <taxon>Eukaryota</taxon>
        <taxon>Viridiplantae</taxon>
        <taxon>Streptophyta</taxon>
        <taxon>Embryophyta</taxon>
        <taxon>Tracheophyta</taxon>
        <taxon>Spermatophyta</taxon>
        <taxon>Magnoliopsida</taxon>
        <taxon>eudicotyledons</taxon>
        <taxon>Gunneridae</taxon>
        <taxon>Pentapetalae</taxon>
        <taxon>asterids</taxon>
        <taxon>lamiids</taxon>
        <taxon>Lamiales</taxon>
        <taxon>Lamiaceae</taxon>
        <taxon>Nepetoideae</taxon>
        <taxon>Mentheae</taxon>
        <taxon>Salviinae</taxon>
        <taxon>Salvia</taxon>
        <taxon>Salvia subgen. Calosphace</taxon>
    </lineage>
</organism>
<evidence type="ECO:0000256" key="2">
    <source>
        <dbReference type="ARBA" id="ARBA00022679"/>
    </source>
</evidence>
<dbReference type="InterPro" id="IPR029063">
    <property type="entry name" value="SAM-dependent_MTases_sf"/>
</dbReference>
<dbReference type="EMBL" id="JBEAFC010000014">
    <property type="protein sequence ID" value="KAL1531571.1"/>
    <property type="molecule type" value="Genomic_DNA"/>
</dbReference>
<dbReference type="EC" id="2.1.1.68" evidence="5"/>
<dbReference type="Pfam" id="PF00891">
    <property type="entry name" value="Methyltransf_2"/>
    <property type="match status" value="1"/>
</dbReference>
<evidence type="ECO:0000313" key="6">
    <source>
        <dbReference type="Proteomes" id="UP001567538"/>
    </source>
</evidence>
<sequence>MGLGIEHIEGDMFVSVPKGDAIFLKNIMHDWGDVDCVRILKNCKAALPRSGKVVIVEYVLPEIPKSGVEELLNVMMSAYTSGGKERTEMEFHILGKQAGFQGFKKVCTSSYFWFLELYN</sequence>
<dbReference type="SUPFAM" id="SSF53335">
    <property type="entry name" value="S-adenosyl-L-methionine-dependent methyltransferases"/>
    <property type="match status" value="1"/>
</dbReference>
<evidence type="ECO:0000256" key="3">
    <source>
        <dbReference type="ARBA" id="ARBA00022691"/>
    </source>
</evidence>
<keyword evidence="6" id="KW-1185">Reference proteome</keyword>
<protein>
    <submittedName>
        <fullName evidence="5">Caffeate O-methyltransferase</fullName>
        <ecNumber evidence="5">2.1.1.68</ecNumber>
    </submittedName>
</protein>
<proteinExistence type="predicted"/>
<dbReference type="Gene3D" id="3.40.50.150">
    <property type="entry name" value="Vaccinia Virus protein VP39"/>
    <property type="match status" value="1"/>
</dbReference>
<feature type="domain" description="O-methyltransferase C-terminal" evidence="4">
    <location>
        <begin position="4"/>
        <end position="101"/>
    </location>
</feature>
<evidence type="ECO:0000259" key="4">
    <source>
        <dbReference type="Pfam" id="PF00891"/>
    </source>
</evidence>
<keyword evidence="2 5" id="KW-0808">Transferase</keyword>
<dbReference type="GO" id="GO:0032259">
    <property type="term" value="P:methylation"/>
    <property type="evidence" value="ECO:0007669"/>
    <property type="project" value="UniProtKB-KW"/>
</dbReference>
<accession>A0ABD1FI98</accession>
<reference evidence="5 6" key="1">
    <citation type="submission" date="2024-06" db="EMBL/GenBank/DDBJ databases">
        <title>A chromosome level genome sequence of Diviner's sage (Salvia divinorum).</title>
        <authorList>
            <person name="Ford S.A."/>
            <person name="Ro D.-K."/>
            <person name="Ness R.W."/>
            <person name="Phillips M.A."/>
        </authorList>
    </citation>
    <scope>NUCLEOTIDE SEQUENCE [LARGE SCALE GENOMIC DNA]</scope>
    <source>
        <strain evidence="5">SAF-2024a</strain>
        <tissue evidence="5">Leaf</tissue>
    </source>
</reference>
<dbReference type="InterPro" id="IPR001077">
    <property type="entry name" value="COMT_C"/>
</dbReference>
<dbReference type="PANTHER" id="PTHR11746">
    <property type="entry name" value="O-METHYLTRANSFERASE"/>
    <property type="match status" value="1"/>
</dbReference>
<dbReference type="Proteomes" id="UP001567538">
    <property type="component" value="Unassembled WGS sequence"/>
</dbReference>
<dbReference type="InterPro" id="IPR016461">
    <property type="entry name" value="COMT-like"/>
</dbReference>
<dbReference type="AlphaFoldDB" id="A0ABD1FI98"/>
<name>A0ABD1FI98_SALDI</name>
<keyword evidence="1 5" id="KW-0489">Methyltransferase</keyword>
<keyword evidence="3" id="KW-0949">S-adenosyl-L-methionine</keyword>
<dbReference type="PROSITE" id="PS51683">
    <property type="entry name" value="SAM_OMT_II"/>
    <property type="match status" value="1"/>
</dbReference>
<comment type="caution">
    <text evidence="5">The sequence shown here is derived from an EMBL/GenBank/DDBJ whole genome shotgun (WGS) entry which is preliminary data.</text>
</comment>
<dbReference type="GO" id="GO:0047763">
    <property type="term" value="F:caffeate O-methyltransferase activity"/>
    <property type="evidence" value="ECO:0007669"/>
    <property type="project" value="UniProtKB-EC"/>
</dbReference>